<dbReference type="Pfam" id="PF08676">
    <property type="entry name" value="MutL_C"/>
    <property type="match status" value="1"/>
</dbReference>
<dbReference type="SUPFAM" id="SSF55874">
    <property type="entry name" value="ATPase domain of HSP90 chaperone/DNA topoisomerase II/histidine kinase"/>
    <property type="match status" value="1"/>
</dbReference>
<dbReference type="GO" id="GO:0006298">
    <property type="term" value="P:mismatch repair"/>
    <property type="evidence" value="ECO:0007669"/>
    <property type="project" value="UniProtKB-UniRule"/>
</dbReference>
<dbReference type="PROSITE" id="PS00058">
    <property type="entry name" value="DNA_MISMATCH_REPAIR_1"/>
    <property type="match status" value="1"/>
</dbReference>
<dbReference type="InterPro" id="IPR014721">
    <property type="entry name" value="Ribsml_uS5_D2-typ_fold_subgr"/>
</dbReference>
<dbReference type="InterPro" id="IPR042121">
    <property type="entry name" value="MutL_C_regsub"/>
</dbReference>
<protein>
    <recommendedName>
        <fullName evidence="4">DNA mismatch repair protein MutL</fullName>
    </recommendedName>
</protein>
<keyword evidence="3 4" id="KW-0234">DNA repair</keyword>
<dbReference type="GO" id="GO:0032300">
    <property type="term" value="C:mismatch repair complex"/>
    <property type="evidence" value="ECO:0007669"/>
    <property type="project" value="InterPro"/>
</dbReference>
<dbReference type="InterPro" id="IPR013507">
    <property type="entry name" value="DNA_mismatch_S5_2-like"/>
</dbReference>
<evidence type="ECO:0000256" key="1">
    <source>
        <dbReference type="ARBA" id="ARBA00006082"/>
    </source>
</evidence>
<dbReference type="RefSeq" id="WP_084633606.1">
    <property type="nucleotide sequence ID" value="NZ_VSLA01000002.1"/>
</dbReference>
<dbReference type="OrthoDB" id="9763467at2"/>
<comment type="caution">
    <text evidence="7">The sequence shown here is derived from an EMBL/GenBank/DDBJ whole genome shotgun (WGS) entry which is preliminary data.</text>
</comment>
<name>A0A5D0WXE6_9FIRM</name>
<dbReference type="SMART" id="SM01340">
    <property type="entry name" value="DNA_mis_repair"/>
    <property type="match status" value="1"/>
</dbReference>
<gene>
    <name evidence="4 7" type="primary">mutL</name>
    <name evidence="7" type="ORF">FXB42_01470</name>
</gene>
<dbReference type="GO" id="GO:0005524">
    <property type="term" value="F:ATP binding"/>
    <property type="evidence" value="ECO:0007669"/>
    <property type="project" value="InterPro"/>
</dbReference>
<dbReference type="InterPro" id="IPR020568">
    <property type="entry name" value="Ribosomal_Su5_D2-typ_SF"/>
</dbReference>
<keyword evidence="7" id="KW-0540">Nuclease</keyword>
<accession>A0A5D0WXE6</accession>
<dbReference type="FunFam" id="3.30.565.10:FF:000003">
    <property type="entry name" value="DNA mismatch repair endonuclease MutL"/>
    <property type="match status" value="1"/>
</dbReference>
<dbReference type="InterPro" id="IPR014790">
    <property type="entry name" value="MutL_C"/>
</dbReference>
<proteinExistence type="inferred from homology"/>
<dbReference type="EMBL" id="VSLA01000002">
    <property type="protein sequence ID" value="TYC88311.1"/>
    <property type="molecule type" value="Genomic_DNA"/>
</dbReference>
<sequence>MKIKMLNNETINKIAAGEVIIRPVSVVKELVENAIDAGADQITVIVEAGGKNRITVRDNGCGIAYNEIPLAFKRHATSKLSTIEDLEEIESLGFRGEALSSVAAVAKVQITTRFENEEIGSQALFEGGALIHQRVCAYNRGTEITVKDLFYNTPARRKHLEKDKKEEAILRDQLEKIAISRPEIRFQLSSNGRMVLETPGTGKVIDVVKKLFGGEMADNLITLNYENKPMKLGGFVGNLKTMRTHREDQMFFINGRFVKNNRLSKALDEAFDGYSMKHQHPLGIVFIELPGRMLDVNIHPAKTEIKILNESLVCLLFKQGIRETLRNASLIVELGTAHTVDFDDVNEKNKYADKKPTGNHDAEIFYNAGKMISVSVAQNNQPEEQTTIETVLSSSALMTSANCLDTELSSSEKRMGFGVDQRKSALTGQSEKAQNTAPLTESLKAGKMALSENADVYFSSDRYRQVDNDLNIFESGRPNPEKGIQVSGSSTSARADIKYLTKMKIVGQLFNVYILLEGDKEIYLLDQHAAHEAFLTQELMHLFNRQEVLPSQGLMTPIPIKIRPKDLVGIEQTLAQYKNLGFDCDVFGEDTLLVRSVPILLGEPQSPDLLKLMIDENLFECDDRFCVNNVFSEKTQNKIISMACKAAIKGGQSLTQVEIKRLLENLTNLDNPYTCPHGRPIIMRLKEYELMKLFKRVI</sequence>
<dbReference type="Pfam" id="PF01119">
    <property type="entry name" value="DNA_mis_repair"/>
    <property type="match status" value="1"/>
</dbReference>
<dbReference type="GO" id="GO:0016887">
    <property type="term" value="F:ATP hydrolysis activity"/>
    <property type="evidence" value="ECO:0007669"/>
    <property type="project" value="InterPro"/>
</dbReference>
<evidence type="ECO:0000259" key="5">
    <source>
        <dbReference type="SMART" id="SM00853"/>
    </source>
</evidence>
<dbReference type="InterPro" id="IPR042120">
    <property type="entry name" value="MutL_C_dimsub"/>
</dbReference>
<dbReference type="PANTHER" id="PTHR10073">
    <property type="entry name" value="DNA MISMATCH REPAIR PROTEIN MLH, PMS, MUTL"/>
    <property type="match status" value="1"/>
</dbReference>
<evidence type="ECO:0000313" key="8">
    <source>
        <dbReference type="Proteomes" id="UP000322619"/>
    </source>
</evidence>
<dbReference type="GO" id="GO:0004519">
    <property type="term" value="F:endonuclease activity"/>
    <property type="evidence" value="ECO:0007669"/>
    <property type="project" value="UniProtKB-KW"/>
</dbReference>
<evidence type="ECO:0000259" key="6">
    <source>
        <dbReference type="SMART" id="SM01340"/>
    </source>
</evidence>
<keyword evidence="7" id="KW-0378">Hydrolase</keyword>
<organism evidence="7 8">
    <name type="scientific">Acetobacterium wieringae</name>
    <dbReference type="NCBI Taxonomy" id="52694"/>
    <lineage>
        <taxon>Bacteria</taxon>
        <taxon>Bacillati</taxon>
        <taxon>Bacillota</taxon>
        <taxon>Clostridia</taxon>
        <taxon>Eubacteriales</taxon>
        <taxon>Eubacteriaceae</taxon>
        <taxon>Acetobacterium</taxon>
    </lineage>
</organism>
<dbReference type="Gene3D" id="3.30.230.10">
    <property type="match status" value="1"/>
</dbReference>
<dbReference type="Pfam" id="PF13589">
    <property type="entry name" value="HATPase_c_3"/>
    <property type="match status" value="1"/>
</dbReference>
<dbReference type="SUPFAM" id="SSF118116">
    <property type="entry name" value="DNA mismatch repair protein MutL"/>
    <property type="match status" value="1"/>
</dbReference>
<keyword evidence="2 4" id="KW-0227">DNA damage</keyword>
<dbReference type="AlphaFoldDB" id="A0A5D0WXE6"/>
<comment type="function">
    <text evidence="4">This protein is involved in the repair of mismatches in DNA. It is required for dam-dependent methyl-directed DNA mismatch repair. May act as a 'molecular matchmaker', a protein that promotes the formation of a stable complex between two or more DNA-binding proteins in an ATP-dependent manner without itself being part of a final effector complex.</text>
</comment>
<reference evidence="7 8" key="1">
    <citation type="submission" date="2019-08" db="EMBL/GenBank/DDBJ databases">
        <title>Isolation and enrichment of carboxydotrophic bacteria from anaerobic sludge for the production of bio-based chemicals from syngas.</title>
        <authorList>
            <person name="Antares A.L."/>
            <person name="Moreira J."/>
            <person name="Diender M."/>
            <person name="Parshina S.N."/>
            <person name="Stams A.J.M."/>
            <person name="Alves M."/>
            <person name="Alves J.I."/>
            <person name="Sousa D.Z."/>
        </authorList>
    </citation>
    <scope>NUCLEOTIDE SEQUENCE [LARGE SCALE GENOMIC DNA]</scope>
    <source>
        <strain evidence="7 8">JM</strain>
    </source>
</reference>
<dbReference type="InterPro" id="IPR036890">
    <property type="entry name" value="HATPase_C_sf"/>
</dbReference>
<dbReference type="PANTHER" id="PTHR10073:SF12">
    <property type="entry name" value="DNA MISMATCH REPAIR PROTEIN MLH1"/>
    <property type="match status" value="1"/>
</dbReference>
<evidence type="ECO:0000256" key="4">
    <source>
        <dbReference type="HAMAP-Rule" id="MF_00149"/>
    </source>
</evidence>
<evidence type="ECO:0000313" key="7">
    <source>
        <dbReference type="EMBL" id="TYC88311.1"/>
    </source>
</evidence>
<dbReference type="Gene3D" id="3.30.1370.100">
    <property type="entry name" value="MutL, C-terminal domain, regulatory subdomain"/>
    <property type="match status" value="1"/>
</dbReference>
<dbReference type="InterPro" id="IPR038973">
    <property type="entry name" value="MutL/Mlh/Pms-like"/>
</dbReference>
<dbReference type="SMART" id="SM00853">
    <property type="entry name" value="MutL_C"/>
    <property type="match status" value="1"/>
</dbReference>
<feature type="domain" description="DNA mismatch repair protein S5" evidence="6">
    <location>
        <begin position="208"/>
        <end position="326"/>
    </location>
</feature>
<dbReference type="SUPFAM" id="SSF54211">
    <property type="entry name" value="Ribosomal protein S5 domain 2-like"/>
    <property type="match status" value="1"/>
</dbReference>
<dbReference type="HAMAP" id="MF_00149">
    <property type="entry name" value="DNA_mis_repair"/>
    <property type="match status" value="1"/>
</dbReference>
<evidence type="ECO:0000256" key="2">
    <source>
        <dbReference type="ARBA" id="ARBA00022763"/>
    </source>
</evidence>
<dbReference type="Proteomes" id="UP000322619">
    <property type="component" value="Unassembled WGS sequence"/>
</dbReference>
<dbReference type="Gene3D" id="3.30.1540.20">
    <property type="entry name" value="MutL, C-terminal domain, dimerisation subdomain"/>
    <property type="match status" value="1"/>
</dbReference>
<feature type="domain" description="MutL C-terminal dimerisation" evidence="5">
    <location>
        <begin position="505"/>
        <end position="654"/>
    </location>
</feature>
<dbReference type="CDD" id="cd16926">
    <property type="entry name" value="HATPase_MutL-MLH-PMS-like"/>
    <property type="match status" value="1"/>
</dbReference>
<dbReference type="GO" id="GO:0140664">
    <property type="term" value="F:ATP-dependent DNA damage sensor activity"/>
    <property type="evidence" value="ECO:0007669"/>
    <property type="project" value="InterPro"/>
</dbReference>
<evidence type="ECO:0000256" key="3">
    <source>
        <dbReference type="ARBA" id="ARBA00023204"/>
    </source>
</evidence>
<dbReference type="InterPro" id="IPR014762">
    <property type="entry name" value="DNA_mismatch_repair_CS"/>
</dbReference>
<dbReference type="NCBIfam" id="TIGR00585">
    <property type="entry name" value="mutl"/>
    <property type="match status" value="1"/>
</dbReference>
<dbReference type="Gene3D" id="3.30.565.10">
    <property type="entry name" value="Histidine kinase-like ATPase, C-terminal domain"/>
    <property type="match status" value="1"/>
</dbReference>
<comment type="similarity">
    <text evidence="1 4">Belongs to the DNA mismatch repair MutL/HexB family.</text>
</comment>
<dbReference type="InterPro" id="IPR037198">
    <property type="entry name" value="MutL_C_sf"/>
</dbReference>
<keyword evidence="7" id="KW-0255">Endonuclease</keyword>
<dbReference type="InterPro" id="IPR002099">
    <property type="entry name" value="MutL/Mlh/PMS"/>
</dbReference>
<dbReference type="GO" id="GO:0030983">
    <property type="term" value="F:mismatched DNA binding"/>
    <property type="evidence" value="ECO:0007669"/>
    <property type="project" value="InterPro"/>
</dbReference>
<dbReference type="InterPro" id="IPR020667">
    <property type="entry name" value="DNA_mismatch_repair_MutL"/>
</dbReference>
<dbReference type="CDD" id="cd00782">
    <property type="entry name" value="MutL_Trans"/>
    <property type="match status" value="1"/>
</dbReference>